<evidence type="ECO:0000256" key="6">
    <source>
        <dbReference type="SAM" id="SignalP"/>
    </source>
</evidence>
<dbReference type="GO" id="GO:0017004">
    <property type="term" value="P:cytochrome complex assembly"/>
    <property type="evidence" value="ECO:0007669"/>
    <property type="project" value="UniProtKB-KW"/>
</dbReference>
<keyword evidence="9" id="KW-1185">Reference proteome</keyword>
<dbReference type="InterPro" id="IPR017937">
    <property type="entry name" value="Thioredoxin_CS"/>
</dbReference>
<dbReference type="InterPro" id="IPR013740">
    <property type="entry name" value="Redoxin"/>
</dbReference>
<evidence type="ECO:0000259" key="7">
    <source>
        <dbReference type="PROSITE" id="PS51352"/>
    </source>
</evidence>
<accession>A0A7C9NE99</accession>
<dbReference type="CDD" id="cd02966">
    <property type="entry name" value="TlpA_like_family"/>
    <property type="match status" value="1"/>
</dbReference>
<feature type="domain" description="Thioredoxin" evidence="7">
    <location>
        <begin position="49"/>
        <end position="189"/>
    </location>
</feature>
<dbReference type="InterPro" id="IPR050553">
    <property type="entry name" value="Thioredoxin_ResA/DsbE_sf"/>
</dbReference>
<dbReference type="PROSITE" id="PS51257">
    <property type="entry name" value="PROKAR_LIPOPROTEIN"/>
    <property type="match status" value="1"/>
</dbReference>
<dbReference type="PROSITE" id="PS51352">
    <property type="entry name" value="THIOREDOXIN_2"/>
    <property type="match status" value="1"/>
</dbReference>
<keyword evidence="3" id="KW-0735">Signal-anchor</keyword>
<dbReference type="PANTHER" id="PTHR42852">
    <property type="entry name" value="THIOL:DISULFIDE INTERCHANGE PROTEIN DSBE"/>
    <property type="match status" value="1"/>
</dbReference>
<keyword evidence="4" id="KW-1015">Disulfide bond</keyword>
<evidence type="ECO:0000256" key="5">
    <source>
        <dbReference type="ARBA" id="ARBA00023284"/>
    </source>
</evidence>
<evidence type="ECO:0000256" key="2">
    <source>
        <dbReference type="ARBA" id="ARBA00022748"/>
    </source>
</evidence>
<comment type="caution">
    <text evidence="8">The sequence shown here is derived from an EMBL/GenBank/DDBJ whole genome shotgun (WGS) entry which is preliminary data.</text>
</comment>
<dbReference type="GO" id="GO:0030313">
    <property type="term" value="C:cell envelope"/>
    <property type="evidence" value="ECO:0007669"/>
    <property type="project" value="UniProtKB-SubCell"/>
</dbReference>
<dbReference type="SUPFAM" id="SSF52833">
    <property type="entry name" value="Thioredoxin-like"/>
    <property type="match status" value="1"/>
</dbReference>
<dbReference type="AlphaFoldDB" id="A0A7C9NE99"/>
<evidence type="ECO:0000256" key="4">
    <source>
        <dbReference type="ARBA" id="ARBA00023157"/>
    </source>
</evidence>
<evidence type="ECO:0000256" key="1">
    <source>
        <dbReference type="ARBA" id="ARBA00004196"/>
    </source>
</evidence>
<dbReference type="GO" id="GO:0016491">
    <property type="term" value="F:oxidoreductase activity"/>
    <property type="evidence" value="ECO:0007669"/>
    <property type="project" value="InterPro"/>
</dbReference>
<keyword evidence="6" id="KW-0732">Signal</keyword>
<proteinExistence type="predicted"/>
<dbReference type="Proteomes" id="UP000479526">
    <property type="component" value="Unassembled WGS sequence"/>
</dbReference>
<evidence type="ECO:0000313" key="9">
    <source>
        <dbReference type="Proteomes" id="UP000479526"/>
    </source>
</evidence>
<gene>
    <name evidence="8" type="ORF">GT755_12965</name>
</gene>
<dbReference type="PROSITE" id="PS00194">
    <property type="entry name" value="THIOREDOXIN_1"/>
    <property type="match status" value="1"/>
</dbReference>
<name>A0A7C9NE99_9ACTN</name>
<keyword evidence="2" id="KW-0201">Cytochrome c-type biogenesis</keyword>
<dbReference type="InterPro" id="IPR036249">
    <property type="entry name" value="Thioredoxin-like_sf"/>
</dbReference>
<evidence type="ECO:0000256" key="3">
    <source>
        <dbReference type="ARBA" id="ARBA00022968"/>
    </source>
</evidence>
<dbReference type="PANTHER" id="PTHR42852:SF6">
    <property type="entry name" value="THIOL:DISULFIDE INTERCHANGE PROTEIN DSBE"/>
    <property type="match status" value="1"/>
</dbReference>
<feature type="chain" id="PRO_5039210780" evidence="6">
    <location>
        <begin position="22"/>
        <end position="192"/>
    </location>
</feature>
<dbReference type="Gene3D" id="3.40.30.10">
    <property type="entry name" value="Glutaredoxin"/>
    <property type="match status" value="1"/>
</dbReference>
<dbReference type="EMBL" id="WXEW01000003">
    <property type="protein sequence ID" value="NAS22595.1"/>
    <property type="molecule type" value="Genomic_DNA"/>
</dbReference>
<keyword evidence="3" id="KW-0812">Transmembrane</keyword>
<comment type="subcellular location">
    <subcellularLocation>
        <location evidence="1">Cell envelope</location>
    </subcellularLocation>
</comment>
<dbReference type="Pfam" id="PF08534">
    <property type="entry name" value="Redoxin"/>
    <property type="match status" value="1"/>
</dbReference>
<evidence type="ECO:0000313" key="8">
    <source>
        <dbReference type="EMBL" id="NAS22595.1"/>
    </source>
</evidence>
<dbReference type="InterPro" id="IPR013766">
    <property type="entry name" value="Thioredoxin_domain"/>
</dbReference>
<protein>
    <submittedName>
        <fullName evidence="8">Redoxin domain-containing protein</fullName>
    </submittedName>
</protein>
<dbReference type="RefSeq" id="WP_161479929.1">
    <property type="nucleotide sequence ID" value="NZ_WXEW01000003.1"/>
</dbReference>
<organism evidence="8 9">
    <name type="scientific">Herbidospora solisilvae</name>
    <dbReference type="NCBI Taxonomy" id="2696284"/>
    <lineage>
        <taxon>Bacteria</taxon>
        <taxon>Bacillati</taxon>
        <taxon>Actinomycetota</taxon>
        <taxon>Actinomycetes</taxon>
        <taxon>Streptosporangiales</taxon>
        <taxon>Streptosporangiaceae</taxon>
        <taxon>Herbidospora</taxon>
    </lineage>
</organism>
<keyword evidence="5" id="KW-0676">Redox-active center</keyword>
<sequence>MSPFSRALVAVCSVLVLTGCAGNVGGSGQPESDDTRFVAGDGKVQVFDVGERKPAPVVEGQTLEGTPTKMAPGKVTVINFWASWCAPCRAEGPTLKDVAARTKADGVDFLGINFKDQKAAATAYDAQLTPGYPSIHDQSGKVLLGFSGTVPPAAIPSTLIIDKEGRIAARALGAVKYQALLDAVTKVSSESR</sequence>
<reference evidence="8 9" key="1">
    <citation type="submission" date="2020-01" db="EMBL/GenBank/DDBJ databases">
        <title>Herbidospora sp. NEAU-GS84 nov., a novel actinomycete isolated from soil.</title>
        <authorList>
            <person name="Han L."/>
        </authorList>
    </citation>
    <scope>NUCLEOTIDE SEQUENCE [LARGE SCALE GENOMIC DNA]</scope>
    <source>
        <strain evidence="8 9">NEAU-GS84</strain>
    </source>
</reference>
<feature type="signal peptide" evidence="6">
    <location>
        <begin position="1"/>
        <end position="21"/>
    </location>
</feature>